<reference evidence="2" key="1">
    <citation type="submission" date="2013-10" db="EMBL/GenBank/DDBJ databases">
        <title>Genomic analysis of the causative agents of coccidiosis in chickens.</title>
        <authorList>
            <person name="Reid A.J."/>
            <person name="Blake D."/>
            <person name="Billington K."/>
            <person name="Browne H."/>
            <person name="Dunn M."/>
            <person name="Hung S."/>
            <person name="Kawahara F."/>
            <person name="Miranda-Saavedra D."/>
            <person name="Mourier T."/>
            <person name="Nagra H."/>
            <person name="Otto T.D."/>
            <person name="Rawlings N."/>
            <person name="Sanchez A."/>
            <person name="Sanders M."/>
            <person name="Subramaniam C."/>
            <person name="Tay Y."/>
            <person name="Dear P."/>
            <person name="Doerig C."/>
            <person name="Gruber A."/>
            <person name="Parkinson J."/>
            <person name="Shirley M."/>
            <person name="Wan K.L."/>
            <person name="Berriman M."/>
            <person name="Tomley F."/>
            <person name="Pain A."/>
        </authorList>
    </citation>
    <scope>NUCLEOTIDE SEQUENCE [LARGE SCALE GENOMIC DNA]</scope>
    <source>
        <strain evidence="2">Houghton</strain>
    </source>
</reference>
<gene>
    <name evidence="2" type="ORF">ETH_00011820</name>
</gene>
<dbReference type="GeneID" id="25251540"/>
<dbReference type="AlphaFoldDB" id="U6KY63"/>
<dbReference type="VEuPathDB" id="ToxoDB:ETH2_0514100"/>
<keyword evidence="3" id="KW-1185">Reference proteome</keyword>
<feature type="region of interest" description="Disordered" evidence="1">
    <location>
        <begin position="1"/>
        <end position="89"/>
    </location>
</feature>
<protein>
    <submittedName>
        <fullName evidence="2">Uncharacterized protein</fullName>
    </submittedName>
</protein>
<dbReference type="RefSeq" id="XP_013232029.1">
    <property type="nucleotide sequence ID" value="XM_013376575.1"/>
</dbReference>
<feature type="compositionally biased region" description="Low complexity" evidence="1">
    <location>
        <begin position="67"/>
        <end position="81"/>
    </location>
</feature>
<name>U6KY63_EIMTE</name>
<evidence type="ECO:0000313" key="3">
    <source>
        <dbReference type="Proteomes" id="UP000030747"/>
    </source>
</evidence>
<dbReference type="VEuPathDB" id="ToxoDB:ETH_00011820"/>
<accession>U6KY63</accession>
<dbReference type="OrthoDB" id="10499829at2759"/>
<reference evidence="2" key="2">
    <citation type="submission" date="2013-10" db="EMBL/GenBank/DDBJ databases">
        <authorList>
            <person name="Aslett M."/>
        </authorList>
    </citation>
    <scope>NUCLEOTIDE SEQUENCE [LARGE SCALE GENOMIC DNA]</scope>
    <source>
        <strain evidence="2">Houghton</strain>
    </source>
</reference>
<dbReference type="EMBL" id="HG675579">
    <property type="protein sequence ID" value="CDJ41279.1"/>
    <property type="molecule type" value="Genomic_DNA"/>
</dbReference>
<dbReference type="Proteomes" id="UP000030747">
    <property type="component" value="Unassembled WGS sequence"/>
</dbReference>
<organism evidence="2 3">
    <name type="scientific">Eimeria tenella</name>
    <name type="common">Coccidian parasite</name>
    <dbReference type="NCBI Taxonomy" id="5802"/>
    <lineage>
        <taxon>Eukaryota</taxon>
        <taxon>Sar</taxon>
        <taxon>Alveolata</taxon>
        <taxon>Apicomplexa</taxon>
        <taxon>Conoidasida</taxon>
        <taxon>Coccidia</taxon>
        <taxon>Eucoccidiorida</taxon>
        <taxon>Eimeriorina</taxon>
        <taxon>Eimeriidae</taxon>
        <taxon>Eimeria</taxon>
    </lineage>
</organism>
<feature type="compositionally biased region" description="Polar residues" evidence="1">
    <location>
        <begin position="43"/>
        <end position="63"/>
    </location>
</feature>
<evidence type="ECO:0000313" key="2">
    <source>
        <dbReference type="EMBL" id="CDJ41279.1"/>
    </source>
</evidence>
<evidence type="ECO:0000256" key="1">
    <source>
        <dbReference type="SAM" id="MobiDB-lite"/>
    </source>
</evidence>
<sequence length="177" mass="19268">MDPSSPESFEDTLPLRELPTETSLGESAAWDLYSSASEDPRSYETSPASDEQLSWFRVQQTESRSSRGAPQQQGGPLAAPQRAPPAKAPSRKPLLALFALLVGAALLARGAPRVLGAPQLRLFSQQLPSLGAPQGDLERDLAAQMDNKDSLEDVKFAQDVKDALDELERILEREELT</sequence>
<proteinExistence type="predicted"/>